<keyword evidence="3" id="KW-1185">Reference proteome</keyword>
<organism evidence="2 3">
    <name type="scientific">Hydnum rufescens UP504</name>
    <dbReference type="NCBI Taxonomy" id="1448309"/>
    <lineage>
        <taxon>Eukaryota</taxon>
        <taxon>Fungi</taxon>
        <taxon>Dikarya</taxon>
        <taxon>Basidiomycota</taxon>
        <taxon>Agaricomycotina</taxon>
        <taxon>Agaricomycetes</taxon>
        <taxon>Cantharellales</taxon>
        <taxon>Hydnaceae</taxon>
        <taxon>Hydnum</taxon>
    </lineage>
</organism>
<reference evidence="2" key="1">
    <citation type="journal article" date="2020" name="Nat. Commun.">
        <title>Large-scale genome sequencing of mycorrhizal fungi provides insights into the early evolution of symbiotic traits.</title>
        <authorList>
            <person name="Miyauchi S."/>
            <person name="Kiss E."/>
            <person name="Kuo A."/>
            <person name="Drula E."/>
            <person name="Kohler A."/>
            <person name="Sanchez-Garcia M."/>
            <person name="Morin E."/>
            <person name="Andreopoulos B."/>
            <person name="Barry K.W."/>
            <person name="Bonito G."/>
            <person name="Buee M."/>
            <person name="Carver A."/>
            <person name="Chen C."/>
            <person name="Cichocki N."/>
            <person name="Clum A."/>
            <person name="Culley D."/>
            <person name="Crous P.W."/>
            <person name="Fauchery L."/>
            <person name="Girlanda M."/>
            <person name="Hayes R.D."/>
            <person name="Keri Z."/>
            <person name="LaButti K."/>
            <person name="Lipzen A."/>
            <person name="Lombard V."/>
            <person name="Magnuson J."/>
            <person name="Maillard F."/>
            <person name="Murat C."/>
            <person name="Nolan M."/>
            <person name="Ohm R.A."/>
            <person name="Pangilinan J."/>
            <person name="Pereira M.F."/>
            <person name="Perotto S."/>
            <person name="Peter M."/>
            <person name="Pfister S."/>
            <person name="Riley R."/>
            <person name="Sitrit Y."/>
            <person name="Stielow J.B."/>
            <person name="Szollosi G."/>
            <person name="Zifcakova L."/>
            <person name="Stursova M."/>
            <person name="Spatafora J.W."/>
            <person name="Tedersoo L."/>
            <person name="Vaario L.M."/>
            <person name="Yamada A."/>
            <person name="Yan M."/>
            <person name="Wang P."/>
            <person name="Xu J."/>
            <person name="Bruns T."/>
            <person name="Baldrian P."/>
            <person name="Vilgalys R."/>
            <person name="Dunand C."/>
            <person name="Henrissat B."/>
            <person name="Grigoriev I.V."/>
            <person name="Hibbett D."/>
            <person name="Nagy L.G."/>
            <person name="Martin F.M."/>
        </authorList>
    </citation>
    <scope>NUCLEOTIDE SEQUENCE</scope>
    <source>
        <strain evidence="2">UP504</strain>
    </source>
</reference>
<feature type="region of interest" description="Disordered" evidence="1">
    <location>
        <begin position="58"/>
        <end position="81"/>
    </location>
</feature>
<dbReference type="OrthoDB" id="2690153at2759"/>
<name>A0A9P6DNT6_9AGAM</name>
<gene>
    <name evidence="2" type="ORF">BS47DRAFT_1433461</name>
</gene>
<dbReference type="Proteomes" id="UP000886523">
    <property type="component" value="Unassembled WGS sequence"/>
</dbReference>
<proteinExistence type="predicted"/>
<evidence type="ECO:0000313" key="2">
    <source>
        <dbReference type="EMBL" id="KAF9505538.1"/>
    </source>
</evidence>
<feature type="non-terminal residue" evidence="2">
    <location>
        <position position="1"/>
    </location>
</feature>
<sequence>VNVGNNVYTPYGNEDEPIEAGDWAPDAPNLVLAPTTTTLFDLLAPFSHTVLVFELPDSSPPMDTKPPSRPASTIKDHLDGRGGYDGDGHRLVDSYPVLPENTPNVGSGRAVEDVNWVLVHTQGHAWRTYNIDTTQTWKPFPLVIVIRPNTYIGAFAHDTQGGAIRNTQLGAQRRNQQPAVQNTQTIQFQAVSML</sequence>
<evidence type="ECO:0000256" key="1">
    <source>
        <dbReference type="SAM" id="MobiDB-lite"/>
    </source>
</evidence>
<evidence type="ECO:0000313" key="3">
    <source>
        <dbReference type="Proteomes" id="UP000886523"/>
    </source>
</evidence>
<accession>A0A9P6DNT6</accession>
<dbReference type="EMBL" id="MU129147">
    <property type="protein sequence ID" value="KAF9505538.1"/>
    <property type="molecule type" value="Genomic_DNA"/>
</dbReference>
<protein>
    <submittedName>
        <fullName evidence="2">Uncharacterized protein</fullName>
    </submittedName>
</protein>
<dbReference type="AlphaFoldDB" id="A0A9P6DNT6"/>
<comment type="caution">
    <text evidence="2">The sequence shown here is derived from an EMBL/GenBank/DDBJ whole genome shotgun (WGS) entry which is preliminary data.</text>
</comment>